<dbReference type="CDD" id="cd01129">
    <property type="entry name" value="PulE-GspE-like"/>
    <property type="match status" value="1"/>
</dbReference>
<evidence type="ECO:0000256" key="2">
    <source>
        <dbReference type="ARBA" id="ARBA00006611"/>
    </source>
</evidence>
<keyword evidence="8" id="KW-1185">Reference proteome</keyword>
<proteinExistence type="inferred from homology"/>
<dbReference type="InterPro" id="IPR027417">
    <property type="entry name" value="P-loop_NTPase"/>
</dbReference>
<dbReference type="InterPro" id="IPR001482">
    <property type="entry name" value="T2SS/T4SS_dom"/>
</dbReference>
<evidence type="ECO:0000313" key="8">
    <source>
        <dbReference type="Proteomes" id="UP000838672"/>
    </source>
</evidence>
<feature type="domain" description="Bacterial type II secretion system protein E" evidence="6">
    <location>
        <begin position="386"/>
        <end position="400"/>
    </location>
</feature>
<evidence type="ECO:0000256" key="3">
    <source>
        <dbReference type="ARBA" id="ARBA00022490"/>
    </source>
</evidence>
<protein>
    <submittedName>
        <fullName evidence="7">Type II secretion system protein E</fullName>
    </submittedName>
</protein>
<reference evidence="7" key="1">
    <citation type="submission" date="2021-11" db="EMBL/GenBank/DDBJ databases">
        <authorList>
            <person name="Rodrigo-Torres L."/>
            <person name="Arahal R. D."/>
            <person name="Lucena T."/>
        </authorList>
    </citation>
    <scope>NUCLEOTIDE SEQUENCE</scope>
    <source>
        <strain evidence="7">CECT 7929</strain>
    </source>
</reference>
<dbReference type="PANTHER" id="PTHR30258">
    <property type="entry name" value="TYPE II SECRETION SYSTEM PROTEIN GSPE-RELATED"/>
    <property type="match status" value="1"/>
</dbReference>
<evidence type="ECO:0000259" key="6">
    <source>
        <dbReference type="PROSITE" id="PS00662"/>
    </source>
</evidence>
<dbReference type="InterPro" id="IPR037257">
    <property type="entry name" value="T2SS_E_N_sf"/>
</dbReference>
<accession>A0ABM8ZWQ1</accession>
<evidence type="ECO:0000256" key="1">
    <source>
        <dbReference type="ARBA" id="ARBA00004496"/>
    </source>
</evidence>
<dbReference type="SUPFAM" id="SSF160246">
    <property type="entry name" value="EspE N-terminal domain-like"/>
    <property type="match status" value="1"/>
</dbReference>
<evidence type="ECO:0000313" key="7">
    <source>
        <dbReference type="EMBL" id="CAH0534435.1"/>
    </source>
</evidence>
<keyword evidence="4" id="KW-0547">Nucleotide-binding</keyword>
<evidence type="ECO:0000256" key="5">
    <source>
        <dbReference type="ARBA" id="ARBA00022840"/>
    </source>
</evidence>
<dbReference type="Proteomes" id="UP000838672">
    <property type="component" value="Unassembled WGS sequence"/>
</dbReference>
<keyword evidence="5" id="KW-0067">ATP-binding</keyword>
<dbReference type="PROSITE" id="PS00662">
    <property type="entry name" value="T2SP_E"/>
    <property type="match status" value="1"/>
</dbReference>
<dbReference type="NCBIfam" id="TIGR02538">
    <property type="entry name" value="type_IV_pilB"/>
    <property type="match status" value="1"/>
</dbReference>
<dbReference type="EMBL" id="CAKLDI010000001">
    <property type="protein sequence ID" value="CAH0534435.1"/>
    <property type="molecule type" value="Genomic_DNA"/>
</dbReference>
<dbReference type="Pfam" id="PF00437">
    <property type="entry name" value="T2SSE"/>
    <property type="match status" value="1"/>
</dbReference>
<gene>
    <name evidence="7" type="primary">xpsE</name>
    <name evidence="7" type="ORF">VST7929_02367</name>
</gene>
<dbReference type="PANTHER" id="PTHR30258:SF1">
    <property type="entry name" value="PROTEIN TRANSPORT PROTEIN HOFB HOMOLOG"/>
    <property type="match status" value="1"/>
</dbReference>
<evidence type="ECO:0000256" key="4">
    <source>
        <dbReference type="ARBA" id="ARBA00022741"/>
    </source>
</evidence>
<dbReference type="InterPro" id="IPR013374">
    <property type="entry name" value="ATPase_typ4_pilus-assembl_PilB"/>
</dbReference>
<sequence length="569" mass="62917">MPSTKLATILRQADLITLAQQQEVIKQVGQSQRTVPSVLIANEMLDSSELATRLEKIFGLKLVNIDDYPFETLQRQLGLKELIQSHCALPLRIANNRLYLGLADPTNIEALDEFRFATGLQTQTLLVEQLQLEEAITKLFGRSGPIETPEIAEVSDSELSAIAVADEQNITNTGTSDISGDDAPVTRFINRILIDAINKGVSDIHFEPYEKVYRVRYRLDGILVETASPPTSLSQRISTRIKVMSRLDISERRKPQDGRIKLKISENTSIDMRVSTLPTLWGEKVVLRLLSNDDASLDINMLGYSEEQKNDYLQSLKQPQGMILITGPTGSGKTVSLYTGLNILNTPERNIATAEDPVEINLVGVNQVQINPKAGLGFAEALKSFLRQDPDIVMVGEIRDFETAEIAIKAAQTGHLVLSTLHTNSAAETLTRLANMGVAGFNIASSMSLIIAQRLARRLCKHCKQPAKLTPTQMVQLGFTPEESRNGADIYQQNEDGCDKCSKGYKGRTGVYEVMKFSPLLARAVIENRSSDVIEKVAMKEGMRTLRQSGLSLILQGITSVQEIERVIR</sequence>
<dbReference type="RefSeq" id="WP_237467064.1">
    <property type="nucleotide sequence ID" value="NZ_CAKLDI010000001.1"/>
</dbReference>
<dbReference type="Gene3D" id="3.40.50.300">
    <property type="entry name" value="P-loop containing nucleotide triphosphate hydrolases"/>
    <property type="match status" value="1"/>
</dbReference>
<dbReference type="Gene3D" id="3.30.450.90">
    <property type="match status" value="1"/>
</dbReference>
<dbReference type="Gene3D" id="3.30.300.160">
    <property type="entry name" value="Type II secretion system, protein E, N-terminal domain"/>
    <property type="match status" value="1"/>
</dbReference>
<comment type="caution">
    <text evidence="7">The sequence shown here is derived from an EMBL/GenBank/DDBJ whole genome shotgun (WGS) entry which is preliminary data.</text>
</comment>
<organism evidence="7 8">
    <name type="scientific">Vibrio stylophorae</name>
    <dbReference type="NCBI Taxonomy" id="659351"/>
    <lineage>
        <taxon>Bacteria</taxon>
        <taxon>Pseudomonadati</taxon>
        <taxon>Pseudomonadota</taxon>
        <taxon>Gammaproteobacteria</taxon>
        <taxon>Vibrionales</taxon>
        <taxon>Vibrionaceae</taxon>
        <taxon>Vibrio</taxon>
    </lineage>
</organism>
<dbReference type="InterPro" id="IPR007831">
    <property type="entry name" value="T2SS_GspE_N"/>
</dbReference>
<keyword evidence="3" id="KW-0963">Cytoplasm</keyword>
<name>A0ABM8ZWQ1_9VIBR</name>
<dbReference type="SUPFAM" id="SSF52540">
    <property type="entry name" value="P-loop containing nucleoside triphosphate hydrolases"/>
    <property type="match status" value="1"/>
</dbReference>
<comment type="similarity">
    <text evidence="2">Belongs to the GSP E family.</text>
</comment>
<dbReference type="Pfam" id="PF05157">
    <property type="entry name" value="MshEN"/>
    <property type="match status" value="1"/>
</dbReference>
<comment type="subcellular location">
    <subcellularLocation>
        <location evidence="1">Cytoplasm</location>
    </subcellularLocation>
</comment>